<reference evidence="1" key="1">
    <citation type="submission" date="2019-11" db="EMBL/GenBank/DDBJ databases">
        <title>Genomic insights into an expanded diversity of filamentous marine cyanobacteria reveals the extraordinary biosynthetic potential of Moorea and Okeania.</title>
        <authorList>
            <person name="Ferreira Leao T."/>
            <person name="Wang M."/>
            <person name="Moss N."/>
            <person name="Da Silva R."/>
            <person name="Sanders J."/>
            <person name="Nurk S."/>
            <person name="Gurevich A."/>
            <person name="Humphrey G."/>
            <person name="Reher R."/>
            <person name="Zhu Q."/>
            <person name="Belda-Ferre P."/>
            <person name="Glukhov E."/>
            <person name="Rex R."/>
            <person name="Dorrestein P.C."/>
            <person name="Knight R."/>
            <person name="Pevzner P."/>
            <person name="Gerwick W.H."/>
            <person name="Gerwick L."/>
        </authorList>
    </citation>
    <scope>NUCLEOTIDE SEQUENCE</scope>
    <source>
        <strain evidence="1">SIO1C4</strain>
    </source>
</reference>
<organism evidence="1">
    <name type="scientific">Symploca sp. SIO1C4</name>
    <dbReference type="NCBI Taxonomy" id="2607765"/>
    <lineage>
        <taxon>Bacteria</taxon>
        <taxon>Bacillati</taxon>
        <taxon>Cyanobacteriota</taxon>
        <taxon>Cyanophyceae</taxon>
        <taxon>Coleofasciculales</taxon>
        <taxon>Coleofasciculaceae</taxon>
        <taxon>Symploca</taxon>
    </lineage>
</organism>
<accession>A0A6B3NAQ0</accession>
<dbReference type="SUPFAM" id="SSF69279">
    <property type="entry name" value="Phage tail proteins"/>
    <property type="match status" value="1"/>
</dbReference>
<name>A0A6B3NAQ0_9CYAN</name>
<evidence type="ECO:0000313" key="1">
    <source>
        <dbReference type="EMBL" id="NER30179.1"/>
    </source>
</evidence>
<sequence length="357" mass="39866">MPVANPQNPLVPDFKLMIDSSPLPIEAMAHVISITVDHNTNLPSMFTLELTGSDSQNQDISWIDDQNLFAIGKVVEVKLGYADDLETLIVGEITGLEPEFAFNRLPSLIVRGYDRRHRLQRGRKTQTFVQQKDSDIAAQIANAVGLKPQVEDSQVVHDYILQANQTDIEFLQQRARRIQYEVVVEDKTLFFKPVANTESEILTLRMGEDLLEFYPRLSSMSQVSEVSVRGWNPKQKQEIIGLAKIGDEVSTMGGNNSGAALSEKAFGGAVEIVSHRPQVTQAEADQMAKAYFNNRTLAFITGEGVCWGRTDLRAGKVVKIEGVGRRFSGQYYLTSTTHRYQVQSGYQTHFAVQRNAS</sequence>
<dbReference type="EMBL" id="JAAHFQ010000501">
    <property type="protein sequence ID" value="NER30179.1"/>
    <property type="molecule type" value="Genomic_DNA"/>
</dbReference>
<proteinExistence type="predicted"/>
<gene>
    <name evidence="1" type="ORF">F6J89_21795</name>
</gene>
<dbReference type="AlphaFoldDB" id="A0A6B3NAQ0"/>
<dbReference type="Pfam" id="PF05954">
    <property type="entry name" value="Phage_GPD"/>
    <property type="match status" value="1"/>
</dbReference>
<protein>
    <submittedName>
        <fullName evidence="1">Phage late control D family protein</fullName>
    </submittedName>
</protein>
<comment type="caution">
    <text evidence="1">The sequence shown here is derived from an EMBL/GenBank/DDBJ whole genome shotgun (WGS) entry which is preliminary data.</text>
</comment>